<dbReference type="Pfam" id="PF06172">
    <property type="entry name" value="Cupin_5"/>
    <property type="match status" value="1"/>
</dbReference>
<dbReference type="Proteomes" id="UP001524587">
    <property type="component" value="Unassembled WGS sequence"/>
</dbReference>
<dbReference type="PANTHER" id="PTHR33387">
    <property type="entry name" value="RMLC-LIKE JELLY ROLL FOLD PROTEIN"/>
    <property type="match status" value="1"/>
</dbReference>
<sequence length="154" mass="16891">MIDLRDPSLDPHDVIAALRLQPHPEGGHFRETWRDVPPDGSRGASTAILFLLGLDELSAWHRVDADELWFWQAGGPLSLTTSPDGHDAEARTLGPDAGLGQYLQAVVPRQHWQCAVSLGRWTLVSCVVAPAFSFEGFELAPPGWRPTPRPKGAR</sequence>
<proteinExistence type="predicted"/>
<comment type="caution">
    <text evidence="2">The sequence shown here is derived from an EMBL/GenBank/DDBJ whole genome shotgun (WGS) entry which is preliminary data.</text>
</comment>
<reference evidence="2 3" key="1">
    <citation type="submission" date="2022-06" db="EMBL/GenBank/DDBJ databases">
        <title>Endosaccharibacter gen. nov., sp. nov., endophytic bacteria isolated from sugarcane.</title>
        <authorList>
            <person name="Pitiwittayakul N."/>
            <person name="Yukphan P."/>
            <person name="Charoenyingcharoen P."/>
            <person name="Tanasupawat S."/>
        </authorList>
    </citation>
    <scope>NUCLEOTIDE SEQUENCE [LARGE SCALE GENOMIC DNA]</scope>
    <source>
        <strain evidence="2 3">KSS8</strain>
    </source>
</reference>
<protein>
    <submittedName>
        <fullName evidence="2">Cupin domain-containing protein</fullName>
    </submittedName>
</protein>
<feature type="domain" description="DUF985" evidence="1">
    <location>
        <begin position="13"/>
        <end position="140"/>
    </location>
</feature>
<dbReference type="InterPro" id="IPR011051">
    <property type="entry name" value="RmlC_Cupin_sf"/>
</dbReference>
<evidence type="ECO:0000259" key="1">
    <source>
        <dbReference type="Pfam" id="PF06172"/>
    </source>
</evidence>
<dbReference type="CDD" id="cd06121">
    <property type="entry name" value="cupin_YML079wp"/>
    <property type="match status" value="1"/>
</dbReference>
<dbReference type="InterPro" id="IPR009327">
    <property type="entry name" value="Cupin_DUF985"/>
</dbReference>
<dbReference type="InterPro" id="IPR014710">
    <property type="entry name" value="RmlC-like_jellyroll"/>
</dbReference>
<dbReference type="RefSeq" id="WP_422863083.1">
    <property type="nucleotide sequence ID" value="NZ_JAMSKV010000002.1"/>
</dbReference>
<dbReference type="InterPro" id="IPR039935">
    <property type="entry name" value="YML079W-like"/>
</dbReference>
<keyword evidence="3" id="KW-1185">Reference proteome</keyword>
<gene>
    <name evidence="2" type="ORF">NFI95_04160</name>
</gene>
<accession>A0ABT1W454</accession>
<organism evidence="2 3">
    <name type="scientific">Endosaccharibacter trunci</name>
    <dbReference type="NCBI Taxonomy" id="2812733"/>
    <lineage>
        <taxon>Bacteria</taxon>
        <taxon>Pseudomonadati</taxon>
        <taxon>Pseudomonadota</taxon>
        <taxon>Alphaproteobacteria</taxon>
        <taxon>Acetobacterales</taxon>
        <taxon>Acetobacteraceae</taxon>
        <taxon>Endosaccharibacter</taxon>
    </lineage>
</organism>
<evidence type="ECO:0000313" key="3">
    <source>
        <dbReference type="Proteomes" id="UP001524587"/>
    </source>
</evidence>
<dbReference type="SUPFAM" id="SSF51182">
    <property type="entry name" value="RmlC-like cupins"/>
    <property type="match status" value="1"/>
</dbReference>
<evidence type="ECO:0000313" key="2">
    <source>
        <dbReference type="EMBL" id="MCQ8277642.1"/>
    </source>
</evidence>
<dbReference type="PANTHER" id="PTHR33387:SF3">
    <property type="entry name" value="DUF985 DOMAIN-CONTAINING PROTEIN"/>
    <property type="match status" value="1"/>
</dbReference>
<dbReference type="EMBL" id="JAMSKV010000002">
    <property type="protein sequence ID" value="MCQ8277642.1"/>
    <property type="molecule type" value="Genomic_DNA"/>
</dbReference>
<name>A0ABT1W454_9PROT</name>
<dbReference type="Gene3D" id="2.60.120.10">
    <property type="entry name" value="Jelly Rolls"/>
    <property type="match status" value="1"/>
</dbReference>